<name>M8BD53_AEGTA</name>
<organism evidence="2">
    <name type="scientific">Aegilops tauschii</name>
    <name type="common">Tausch's goatgrass</name>
    <name type="synonym">Aegilops squarrosa</name>
    <dbReference type="NCBI Taxonomy" id="37682"/>
    <lineage>
        <taxon>Eukaryota</taxon>
        <taxon>Viridiplantae</taxon>
        <taxon>Streptophyta</taxon>
        <taxon>Embryophyta</taxon>
        <taxon>Tracheophyta</taxon>
        <taxon>Spermatophyta</taxon>
        <taxon>Magnoliopsida</taxon>
        <taxon>Liliopsida</taxon>
        <taxon>Poales</taxon>
        <taxon>Poaceae</taxon>
        <taxon>BOP clade</taxon>
        <taxon>Pooideae</taxon>
        <taxon>Triticodae</taxon>
        <taxon>Triticeae</taxon>
        <taxon>Triticinae</taxon>
        <taxon>Aegilops</taxon>
    </lineage>
</organism>
<dbReference type="AlphaFoldDB" id="M8BD53"/>
<accession>M8BD53</accession>
<sequence>MYKKEKNQNFTLLYWWEKVRVHQKWSRHSEEGKGKGNGTIQTQMEKETRPDGTKLAKGKKKGKVEDDNSFATLTHDDVQLYHDTQALRASSQEKMAEVHLRLSRDKLEIGKTRERIKMSSTYKELIMADTSHMDEYQKTPTDFSVTNYLEETNIKQS</sequence>
<dbReference type="EnsemblPlants" id="EMT11605">
    <property type="protein sequence ID" value="EMT11605"/>
    <property type="gene ID" value="F775_02075"/>
</dbReference>
<dbReference type="PANTHER" id="PTHR45224:SF10">
    <property type="entry name" value="OS09G0317700 PROTEIN"/>
    <property type="match status" value="1"/>
</dbReference>
<evidence type="ECO:0008006" key="3">
    <source>
        <dbReference type="Google" id="ProtNLM"/>
    </source>
</evidence>
<feature type="region of interest" description="Disordered" evidence="1">
    <location>
        <begin position="25"/>
        <end position="62"/>
    </location>
</feature>
<proteinExistence type="predicted"/>
<evidence type="ECO:0000313" key="2">
    <source>
        <dbReference type="EnsemblPlants" id="EMT11605"/>
    </source>
</evidence>
<protein>
    <recommendedName>
        <fullName evidence="3">No apical meristem-associated C-terminal domain-containing protein</fullName>
    </recommendedName>
</protein>
<evidence type="ECO:0000256" key="1">
    <source>
        <dbReference type="SAM" id="MobiDB-lite"/>
    </source>
</evidence>
<reference evidence="2" key="1">
    <citation type="submission" date="2015-06" db="UniProtKB">
        <authorList>
            <consortium name="EnsemblPlants"/>
        </authorList>
    </citation>
    <scope>IDENTIFICATION</scope>
</reference>
<dbReference type="PANTHER" id="PTHR45224">
    <property type="entry name" value="OS01G0527900 PROTEIN-RELATED"/>
    <property type="match status" value="1"/>
</dbReference>
<feature type="compositionally biased region" description="Basic and acidic residues" evidence="1">
    <location>
        <begin position="44"/>
        <end position="54"/>
    </location>
</feature>